<accession>A0A1R4GT98</accession>
<organism evidence="1 2">
    <name type="scientific">Arthrobacter rhombi</name>
    <dbReference type="NCBI Taxonomy" id="71253"/>
    <lineage>
        <taxon>Bacteria</taxon>
        <taxon>Bacillati</taxon>
        <taxon>Actinomycetota</taxon>
        <taxon>Actinomycetes</taxon>
        <taxon>Micrococcales</taxon>
        <taxon>Micrococcaceae</taxon>
        <taxon>Arthrobacter</taxon>
    </lineage>
</organism>
<dbReference type="InterPro" id="IPR024006">
    <property type="entry name" value="Alt_signal_exp_actinobact"/>
</dbReference>
<gene>
    <name evidence="1" type="ORF">FM101_13245</name>
</gene>
<dbReference type="Proteomes" id="UP000195913">
    <property type="component" value="Unassembled WGS sequence"/>
</dbReference>
<dbReference type="AlphaFoldDB" id="A0A1R4GT98"/>
<sequence length="180" mass="18465">MNKMSKGALATGLGVALLIGGGGSLAVWNTSAQANAGTIVSGDMGLKAEAASWTNSAGTNVTAKVKDGTYKIVPGDSLKFTQPVEVTLTGALLKAQLSVTDTALTGDRTFNAANYTVSAVDIKDSSSKSVIGQELTQDGRYTASVTFDFKASTSGLSDTNAKYDFSKVGYKLDQIASSSD</sequence>
<evidence type="ECO:0000313" key="2">
    <source>
        <dbReference type="Proteomes" id="UP000195913"/>
    </source>
</evidence>
<keyword evidence="2" id="KW-1185">Reference proteome</keyword>
<dbReference type="RefSeq" id="WP_087000384.1">
    <property type="nucleotide sequence ID" value="NZ_FUHW01000044.1"/>
</dbReference>
<dbReference type="NCBIfam" id="TIGR04089">
    <property type="entry name" value="exp_by_SipW_III"/>
    <property type="match status" value="1"/>
</dbReference>
<evidence type="ECO:0000313" key="1">
    <source>
        <dbReference type="EMBL" id="SJM71354.1"/>
    </source>
</evidence>
<proteinExistence type="predicted"/>
<name>A0A1R4GT98_9MICC</name>
<reference evidence="1 2" key="1">
    <citation type="submission" date="2017-02" db="EMBL/GenBank/DDBJ databases">
        <authorList>
            <person name="Peterson S.W."/>
        </authorList>
    </citation>
    <scope>NUCLEOTIDE SEQUENCE [LARGE SCALE GENOMIC DNA]</scope>
    <source>
        <strain evidence="1 2">B Ar 00.02</strain>
    </source>
</reference>
<protein>
    <recommendedName>
        <fullName evidence="3">Alternate signal-mediated exported protein, RER_14450 family</fullName>
    </recommendedName>
</protein>
<dbReference type="EMBL" id="FUHW01000044">
    <property type="protein sequence ID" value="SJM71354.1"/>
    <property type="molecule type" value="Genomic_DNA"/>
</dbReference>
<evidence type="ECO:0008006" key="3">
    <source>
        <dbReference type="Google" id="ProtNLM"/>
    </source>
</evidence>